<evidence type="ECO:0000313" key="2">
    <source>
        <dbReference type="Proteomes" id="UP000789570"/>
    </source>
</evidence>
<protein>
    <submittedName>
        <fullName evidence="1">3100_t:CDS:1</fullName>
    </submittedName>
</protein>
<comment type="caution">
    <text evidence="1">The sequence shown here is derived from an EMBL/GenBank/DDBJ whole genome shotgun (WGS) entry which is preliminary data.</text>
</comment>
<sequence length="90" mass="10122">MARPSVKIPLCQWRSQHAKSTISNVEVNVSGELMVIFILSPDTSNILSTRLAPSWNYLSNADRKEAYPSVAPNYIVELRSGSYPTREVIR</sequence>
<keyword evidence="2" id="KW-1185">Reference proteome</keyword>
<dbReference type="EMBL" id="CAJVPQ010003865">
    <property type="protein sequence ID" value="CAG8638942.1"/>
    <property type="molecule type" value="Genomic_DNA"/>
</dbReference>
<dbReference type="Proteomes" id="UP000789570">
    <property type="component" value="Unassembled WGS sequence"/>
</dbReference>
<dbReference type="OrthoDB" id="2305086at2759"/>
<accession>A0A9N9H007</accession>
<proteinExistence type="predicted"/>
<name>A0A9N9H007_9GLOM</name>
<evidence type="ECO:0000313" key="1">
    <source>
        <dbReference type="EMBL" id="CAG8638942.1"/>
    </source>
</evidence>
<dbReference type="AlphaFoldDB" id="A0A9N9H007"/>
<reference evidence="1" key="1">
    <citation type="submission" date="2021-06" db="EMBL/GenBank/DDBJ databases">
        <authorList>
            <person name="Kallberg Y."/>
            <person name="Tangrot J."/>
            <person name="Rosling A."/>
        </authorList>
    </citation>
    <scope>NUCLEOTIDE SEQUENCE</scope>
    <source>
        <strain evidence="1">UK204</strain>
    </source>
</reference>
<gene>
    <name evidence="1" type="ORF">FCALED_LOCUS10462</name>
</gene>
<organism evidence="1 2">
    <name type="scientific">Funneliformis caledonium</name>
    <dbReference type="NCBI Taxonomy" id="1117310"/>
    <lineage>
        <taxon>Eukaryota</taxon>
        <taxon>Fungi</taxon>
        <taxon>Fungi incertae sedis</taxon>
        <taxon>Mucoromycota</taxon>
        <taxon>Glomeromycotina</taxon>
        <taxon>Glomeromycetes</taxon>
        <taxon>Glomerales</taxon>
        <taxon>Glomeraceae</taxon>
        <taxon>Funneliformis</taxon>
    </lineage>
</organism>